<evidence type="ECO:0000313" key="3">
    <source>
        <dbReference type="EMBL" id="UTO56036.1"/>
    </source>
</evidence>
<organism evidence="2 4">
    <name type="scientific">Neoehrlichia mikurensis</name>
    <dbReference type="NCBI Taxonomy" id="89586"/>
    <lineage>
        <taxon>Bacteria</taxon>
        <taxon>Pseudomonadati</taxon>
        <taxon>Pseudomonadota</taxon>
        <taxon>Alphaproteobacteria</taxon>
        <taxon>Rickettsiales</taxon>
        <taxon>Anaplasmataceae</taxon>
        <taxon>Candidatus Neoehrlichia</taxon>
    </lineage>
</organism>
<evidence type="ECO:0000313" key="5">
    <source>
        <dbReference type="Proteomes" id="UP001059985"/>
    </source>
</evidence>
<dbReference type="EMBL" id="CP089286">
    <property type="protein sequence ID" value="UTO55116.1"/>
    <property type="molecule type" value="Genomic_DNA"/>
</dbReference>
<dbReference type="RefSeq" id="WP_254815549.1">
    <property type="nucleotide sequence ID" value="NZ_CP089285.1"/>
</dbReference>
<evidence type="ECO:0000313" key="4">
    <source>
        <dbReference type="Proteomes" id="UP001059822"/>
    </source>
</evidence>
<proteinExistence type="predicted"/>
<evidence type="ECO:0000256" key="1">
    <source>
        <dbReference type="SAM" id="Phobius"/>
    </source>
</evidence>
<dbReference type="AlphaFoldDB" id="A0A9Q9F4F4"/>
<name>A0A9Q9F4F4_9RICK</name>
<sequence length="765" mass="87243">MKNTYNKILIQNNIFNSVNKDVSFDKKTGVNIMSRALGNLKENTNYDVELFQKNSVDVFEYEGIIFTIYYAMNNHSDLYIKILLPSGDTNTFKINDMPIDRGITNYSPEILFWKKDEANFLACVFIEKKFHTQGNANTLFLKMYALNTNGVLFSQVKKIELNSYVKNKSVIYKYPVIIRQDDRGDFLVIAKTLKDRRANMDDRIYVMWRVKGNNYEVIKPRSRNNLVQSYYLFKIVGYEKEHNDLIISSNINNGKFNFTYISKHLEQYKFFSKIHKSSINYLRTKQSEDCLVSNYRCIVSGNTVKMPRSYIELIKFINVGDSVHIVYIGNIYSEDLSRMTKQLALIANYGDVTQSIIYDIVNIQEDVKALYVKYDNGNVIVTTIFNNKSTIYIIPANDLLHQNINSIIAFDVDINHPIVDWYRMMNGQVLLNNKISDNNVIGLTMNVNGVIKKYSTKVVTYKHENYKNSTLNHYYEANIPSDDIQKESSTTSYATVLYNNHEANIPSDDIQKESSTTSYATVLYNNHEANIPSDDIQKESSTTSYATVLYNNHEANIPSGDIQKESSTTSVYTTSVTNELQNHTIVNTLNKAVNATGNNVTGTIKDDIILNNSVTSTSSLNQVDKLQSTPANRSNKNSIVNKNLKLHENTHKKHNLSKNDNILLPFNGSANMLNSSKVGYLTNNNITGNNVLDNAGSRASLLAVAIIVPLFFLIAIAFLAFRYIKNKKGHHRIVHMEDIPVSRRGIELYNINVENAIDRLSEELL</sequence>
<dbReference type="Proteomes" id="UP001059822">
    <property type="component" value="Chromosome"/>
</dbReference>
<protein>
    <submittedName>
        <fullName evidence="2">Uncharacterized protein</fullName>
    </submittedName>
</protein>
<keyword evidence="1" id="KW-1133">Transmembrane helix</keyword>
<reference evidence="2" key="1">
    <citation type="journal article" date="2022" name="Microorganisms">
        <title>Assembly and Comparison of Ca. Neoehrlichia mikurensis Genomes.</title>
        <authorList>
            <person name="Azagi T."/>
            <person name="Dirks R.P."/>
            <person name="Yebra-Pimentel E.S."/>
            <person name="Schaap P.J."/>
            <person name="Koehorst J.J."/>
            <person name="Esser H.J."/>
            <person name="Sprong H."/>
        </authorList>
    </citation>
    <scope>NUCLEOTIDE SEQUENCE</scope>
    <source>
        <strain evidence="3">18-2804</strain>
        <strain evidence="2">18-2837</strain>
    </source>
</reference>
<keyword evidence="1" id="KW-0472">Membrane</keyword>
<keyword evidence="1" id="KW-0812">Transmembrane</keyword>
<evidence type="ECO:0000313" key="2">
    <source>
        <dbReference type="EMBL" id="UTO55116.1"/>
    </source>
</evidence>
<accession>A0A9Q9F4F4</accession>
<dbReference type="Proteomes" id="UP001059985">
    <property type="component" value="Chromosome"/>
</dbReference>
<gene>
    <name evidence="3" type="ORF">LUA81_02785</name>
    <name evidence="2" type="ORF">LUA82_02805</name>
</gene>
<feature type="transmembrane region" description="Helical" evidence="1">
    <location>
        <begin position="701"/>
        <end position="724"/>
    </location>
</feature>
<dbReference type="EMBL" id="CP089285">
    <property type="protein sequence ID" value="UTO56036.1"/>
    <property type="molecule type" value="Genomic_DNA"/>
</dbReference>
<keyword evidence="5" id="KW-1185">Reference proteome</keyword>